<evidence type="ECO:0000313" key="2">
    <source>
        <dbReference type="Proteomes" id="UP000596742"/>
    </source>
</evidence>
<reference evidence="1" key="1">
    <citation type="submission" date="2018-11" db="EMBL/GenBank/DDBJ databases">
        <authorList>
            <person name="Alioto T."/>
            <person name="Alioto T."/>
        </authorList>
    </citation>
    <scope>NUCLEOTIDE SEQUENCE</scope>
</reference>
<dbReference type="EMBL" id="UYJE01006616">
    <property type="protein sequence ID" value="VDI47470.1"/>
    <property type="molecule type" value="Genomic_DNA"/>
</dbReference>
<dbReference type="Proteomes" id="UP000596742">
    <property type="component" value="Unassembled WGS sequence"/>
</dbReference>
<organism evidence="1 2">
    <name type="scientific">Mytilus galloprovincialis</name>
    <name type="common">Mediterranean mussel</name>
    <dbReference type="NCBI Taxonomy" id="29158"/>
    <lineage>
        <taxon>Eukaryota</taxon>
        <taxon>Metazoa</taxon>
        <taxon>Spiralia</taxon>
        <taxon>Lophotrochozoa</taxon>
        <taxon>Mollusca</taxon>
        <taxon>Bivalvia</taxon>
        <taxon>Autobranchia</taxon>
        <taxon>Pteriomorphia</taxon>
        <taxon>Mytilida</taxon>
        <taxon>Mytiloidea</taxon>
        <taxon>Mytilidae</taxon>
        <taxon>Mytilinae</taxon>
        <taxon>Mytilus</taxon>
    </lineage>
</organism>
<comment type="caution">
    <text evidence="1">The sequence shown here is derived from an EMBL/GenBank/DDBJ whole genome shotgun (WGS) entry which is preliminary data.</text>
</comment>
<dbReference type="OrthoDB" id="6182985at2759"/>
<name>A0A8B6FDC3_MYTGA</name>
<accession>A0A8B6FDC3</accession>
<keyword evidence="2" id="KW-1185">Reference proteome</keyword>
<protein>
    <submittedName>
        <fullName evidence="1">Uncharacterized protein</fullName>
    </submittedName>
</protein>
<evidence type="ECO:0000313" key="1">
    <source>
        <dbReference type="EMBL" id="VDI47470.1"/>
    </source>
</evidence>
<dbReference type="AlphaFoldDB" id="A0A8B6FDC3"/>
<proteinExistence type="predicted"/>
<sequence length="103" mass="11984">MSLWHATNGGPAPRVTRLQIVHHSCNGRNPVFYYIQMGYATQTTKVWDSSNASRDCTWVYRYLTSGRIITGWISKCENKNICSTTLKIRNGRYWDRLFKNCCN</sequence>
<gene>
    <name evidence="1" type="ORF">MGAL_10B086635</name>
</gene>